<comment type="caution">
    <text evidence="6">The sequence shown here is derived from an EMBL/GenBank/DDBJ whole genome shotgun (WGS) entry which is preliminary data.</text>
</comment>
<keyword evidence="2" id="KW-0520">NAD</keyword>
<dbReference type="Pfam" id="PF14833">
    <property type="entry name" value="NAD_binding_11"/>
    <property type="match status" value="1"/>
</dbReference>
<dbReference type="Pfam" id="PF03446">
    <property type="entry name" value="NAD_binding_2"/>
    <property type="match status" value="1"/>
</dbReference>
<evidence type="ECO:0000256" key="3">
    <source>
        <dbReference type="PIRSR" id="PIRSR000103-1"/>
    </source>
</evidence>
<dbReference type="GO" id="GO:0050661">
    <property type="term" value="F:NADP binding"/>
    <property type="evidence" value="ECO:0007669"/>
    <property type="project" value="InterPro"/>
</dbReference>
<dbReference type="Proteomes" id="UP000554520">
    <property type="component" value="Unassembled WGS sequence"/>
</dbReference>
<name>A0A839UEW6_9HYPH</name>
<dbReference type="PIRSF" id="PIRSF000103">
    <property type="entry name" value="HIBADH"/>
    <property type="match status" value="1"/>
</dbReference>
<evidence type="ECO:0000313" key="6">
    <source>
        <dbReference type="EMBL" id="MBB3146999.1"/>
    </source>
</evidence>
<dbReference type="GO" id="GO:0051287">
    <property type="term" value="F:NAD binding"/>
    <property type="evidence" value="ECO:0007669"/>
    <property type="project" value="InterPro"/>
</dbReference>
<dbReference type="PANTHER" id="PTHR43060:SF15">
    <property type="entry name" value="3-HYDROXYISOBUTYRATE DEHYDROGENASE-LIKE 1, MITOCHONDRIAL-RELATED"/>
    <property type="match status" value="1"/>
</dbReference>
<evidence type="ECO:0000256" key="1">
    <source>
        <dbReference type="ARBA" id="ARBA00023002"/>
    </source>
</evidence>
<dbReference type="InterPro" id="IPR015815">
    <property type="entry name" value="HIBADH-related"/>
</dbReference>
<protein>
    <submittedName>
        <fullName evidence="6">3-hydroxyisobutyrate dehydrogenase-like beta-hydroxyacid dehydrogenase</fullName>
    </submittedName>
</protein>
<sequence length="286" mass="30736">MRVGVVGVGEMGLAMAGHILDHDIEVAVFDVNQEKLGKARERGLATKESLAQLADVADVFILVVATDQQVIDVSQELAENAADGAIIVVAATISPETMLELGPQIEARGKRFVDAPVVYGASGAREGTLLSLCGGSEQDIERIRPVLMSYSHDLIHVGPRGAGQIAKSCNNLLHWVHCVANFETLLIAKRYGIDAQRMREVLLQCPGTNGTLSRWDSTRFTWQEKDMDVTLDLAQKGGLMLPLSGQVDQIIKTLHADDVKALLYGPEASYLGRVVRPLSASEGGVG</sequence>
<evidence type="ECO:0000256" key="2">
    <source>
        <dbReference type="ARBA" id="ARBA00023027"/>
    </source>
</evidence>
<dbReference type="Gene3D" id="3.40.50.720">
    <property type="entry name" value="NAD(P)-binding Rossmann-like Domain"/>
    <property type="match status" value="1"/>
</dbReference>
<feature type="domain" description="3-hydroxyisobutyrate dehydrogenase-like NAD-binding" evidence="5">
    <location>
        <begin position="161"/>
        <end position="258"/>
    </location>
</feature>
<dbReference type="InterPro" id="IPR013328">
    <property type="entry name" value="6PGD_dom2"/>
</dbReference>
<dbReference type="PANTHER" id="PTHR43060">
    <property type="entry name" value="3-HYDROXYISOBUTYRATE DEHYDROGENASE-LIKE 1, MITOCHONDRIAL-RELATED"/>
    <property type="match status" value="1"/>
</dbReference>
<organism evidence="6 7">
    <name type="scientific">Phyllobacterium trifolii</name>
    <dbReference type="NCBI Taxonomy" id="300193"/>
    <lineage>
        <taxon>Bacteria</taxon>
        <taxon>Pseudomonadati</taxon>
        <taxon>Pseudomonadota</taxon>
        <taxon>Alphaproteobacteria</taxon>
        <taxon>Hyphomicrobiales</taxon>
        <taxon>Phyllobacteriaceae</taxon>
        <taxon>Phyllobacterium</taxon>
    </lineage>
</organism>
<dbReference type="SUPFAM" id="SSF48179">
    <property type="entry name" value="6-phosphogluconate dehydrogenase C-terminal domain-like"/>
    <property type="match status" value="1"/>
</dbReference>
<accession>A0A839UEW6</accession>
<evidence type="ECO:0000313" key="7">
    <source>
        <dbReference type="Proteomes" id="UP000554520"/>
    </source>
</evidence>
<dbReference type="EMBL" id="JACHXN010000010">
    <property type="protein sequence ID" value="MBB3146999.1"/>
    <property type="molecule type" value="Genomic_DNA"/>
</dbReference>
<gene>
    <name evidence="6" type="ORF">FHS21_003415</name>
</gene>
<proteinExistence type="predicted"/>
<dbReference type="InterPro" id="IPR006115">
    <property type="entry name" value="6PGDH_NADP-bd"/>
</dbReference>
<dbReference type="SUPFAM" id="SSF51735">
    <property type="entry name" value="NAD(P)-binding Rossmann-fold domains"/>
    <property type="match status" value="1"/>
</dbReference>
<dbReference type="InterPro" id="IPR029154">
    <property type="entry name" value="HIBADH-like_NADP-bd"/>
</dbReference>
<feature type="domain" description="6-phosphogluconate dehydrogenase NADP-binding" evidence="4">
    <location>
        <begin position="2"/>
        <end position="158"/>
    </location>
</feature>
<keyword evidence="7" id="KW-1185">Reference proteome</keyword>
<dbReference type="InterPro" id="IPR036291">
    <property type="entry name" value="NAD(P)-bd_dom_sf"/>
</dbReference>
<dbReference type="GO" id="GO:0016491">
    <property type="term" value="F:oxidoreductase activity"/>
    <property type="evidence" value="ECO:0007669"/>
    <property type="project" value="UniProtKB-KW"/>
</dbReference>
<dbReference type="InterPro" id="IPR008927">
    <property type="entry name" value="6-PGluconate_DH-like_C_sf"/>
</dbReference>
<keyword evidence="1" id="KW-0560">Oxidoreductase</keyword>
<evidence type="ECO:0000259" key="5">
    <source>
        <dbReference type="Pfam" id="PF14833"/>
    </source>
</evidence>
<dbReference type="RefSeq" id="WP_183663038.1">
    <property type="nucleotide sequence ID" value="NZ_JACHXN010000010.1"/>
</dbReference>
<dbReference type="AlphaFoldDB" id="A0A839UEW6"/>
<evidence type="ECO:0000259" key="4">
    <source>
        <dbReference type="Pfam" id="PF03446"/>
    </source>
</evidence>
<reference evidence="6 7" key="1">
    <citation type="submission" date="2020-08" db="EMBL/GenBank/DDBJ databases">
        <title>Genomic Encyclopedia of Type Strains, Phase III (KMG-III): the genomes of soil and plant-associated and newly described type strains.</title>
        <authorList>
            <person name="Whitman W."/>
        </authorList>
    </citation>
    <scope>NUCLEOTIDE SEQUENCE [LARGE SCALE GENOMIC DNA]</scope>
    <source>
        <strain evidence="6 7">CECT 7015</strain>
    </source>
</reference>
<dbReference type="Gene3D" id="1.10.1040.10">
    <property type="entry name" value="N-(1-d-carboxylethyl)-l-norvaline Dehydrogenase, domain 2"/>
    <property type="match status" value="1"/>
</dbReference>
<feature type="active site" evidence="3">
    <location>
        <position position="167"/>
    </location>
</feature>